<accession>A0A4S4L6C1</accession>
<organism evidence="3 4">
    <name type="scientific">Phellinidium pouzarii</name>
    <dbReference type="NCBI Taxonomy" id="167371"/>
    <lineage>
        <taxon>Eukaryota</taxon>
        <taxon>Fungi</taxon>
        <taxon>Dikarya</taxon>
        <taxon>Basidiomycota</taxon>
        <taxon>Agaricomycotina</taxon>
        <taxon>Agaricomycetes</taxon>
        <taxon>Hymenochaetales</taxon>
        <taxon>Hymenochaetaceae</taxon>
        <taxon>Phellinidium</taxon>
    </lineage>
</organism>
<feature type="transmembrane region" description="Helical" evidence="1">
    <location>
        <begin position="387"/>
        <end position="406"/>
    </location>
</feature>
<feature type="transmembrane region" description="Helical" evidence="1">
    <location>
        <begin position="511"/>
        <end position="530"/>
    </location>
</feature>
<dbReference type="Proteomes" id="UP000308199">
    <property type="component" value="Unassembled WGS sequence"/>
</dbReference>
<comment type="caution">
    <text evidence="3">The sequence shown here is derived from an EMBL/GenBank/DDBJ whole genome shotgun (WGS) entry which is preliminary data.</text>
</comment>
<dbReference type="AlphaFoldDB" id="A0A4S4L6C1"/>
<feature type="domain" description="LCCL" evidence="2">
    <location>
        <begin position="307"/>
        <end position="362"/>
    </location>
</feature>
<dbReference type="Pfam" id="PF03815">
    <property type="entry name" value="LCCL"/>
    <property type="match status" value="1"/>
</dbReference>
<proteinExistence type="predicted"/>
<evidence type="ECO:0000313" key="4">
    <source>
        <dbReference type="Proteomes" id="UP000308199"/>
    </source>
</evidence>
<feature type="transmembrane region" description="Helical" evidence="1">
    <location>
        <begin position="472"/>
        <end position="491"/>
    </location>
</feature>
<protein>
    <recommendedName>
        <fullName evidence="2">LCCL domain-containing protein</fullName>
    </recommendedName>
</protein>
<dbReference type="EMBL" id="SGPK01000167">
    <property type="protein sequence ID" value="THH06945.1"/>
    <property type="molecule type" value="Genomic_DNA"/>
</dbReference>
<evidence type="ECO:0000313" key="3">
    <source>
        <dbReference type="EMBL" id="THH06945.1"/>
    </source>
</evidence>
<keyword evidence="1" id="KW-0472">Membrane</keyword>
<gene>
    <name evidence="3" type="ORF">EW145_g3726</name>
</gene>
<sequence>MAAPLEVNTLDLSGTYVMNKTLSDDPDEILRLQGISWIKRKLIASITITLYVKHYKDDEGIEHIDITQIGTGGFGGNREERILTWQVRSVDDPVFGPVVGKSRRIMVEDIEDNWHKEGWLPDTAEQGNIESLSESDTPKTGTTWIADQIWGFAEINGERRYTRRVHFTGPGGEDIKAVLTYDYNPVPVLNRSYRLANNGLTLALEPALLRWTRSFSSKWLLAGLVAAYIISFAFLTRSQYYLIPASSWAGCTSTYWLANDGCGLDGQTCGPFDNSSLNFRCPAQCHSVILANPRTIGNIQVVGVPLVVGGGDEDHTYRGDSFVCSAAVHAGLFKDSTGGCGSLELVGNFTNFLSLTAHGLTSAPFPTVFPLSLRYGSTSPFSHCSDLRNYALAFNIIVTALLFLLLMPRPIFLYWSLVCIGFWHVSLFSQPQDYPPALDVAFQGFLPTLFVAYAFWRLAFRFTLPAFSQAPLERSVWYLAAFWPGVLLNIVTEKMPIDRLVASDIDGNKGALTAVIILVVIVFVIVINQIRVIRKTGWLPHYLAWYIAGGLVALVLSQLPGLQLRLHHYIFAMVMIPGTGFPTRLSAIYQSFLLGMFLNGIAAFGFDSILQTAADLRRDAAQGSALPSFITNSTTYNMSLPLSNQSIFWNAIPDSKDGWDGFALLVDDVERYTGTALNFSLAALQEGIPHFFRLAFQSEGTSGDFTRAATLWPNGTWVDPLPGKWSCSLCWSPKAAHRGGLSPPAALRHEKSAKHKEKVREHESWNPQPGIDAWINGIGNDYDLCGARASERMQHVDQLKDLIPFWREQIEAAERGETLRYEEFLDALARKTEEKERDEPVWNVPMPDWALEPMDGSDVPASPSDGEAFTFVEKIANMNRVSAERKKGLHNFYKIPTGEKLERIQELINVLRTTQMA</sequence>
<evidence type="ECO:0000256" key="1">
    <source>
        <dbReference type="SAM" id="Phobius"/>
    </source>
</evidence>
<evidence type="ECO:0000259" key="2">
    <source>
        <dbReference type="PROSITE" id="PS50820"/>
    </source>
</evidence>
<dbReference type="InterPro" id="IPR036609">
    <property type="entry name" value="LCCL_sf"/>
</dbReference>
<name>A0A4S4L6C1_9AGAM</name>
<feature type="transmembrane region" description="Helical" evidence="1">
    <location>
        <begin position="566"/>
        <end position="585"/>
    </location>
</feature>
<keyword evidence="1" id="KW-0812">Transmembrane</keyword>
<dbReference type="PANTHER" id="PTHR31331:SF1">
    <property type="entry name" value="CYSTEINE RICH SECRETORY PROTEIN LCCL DOMAIN CONTAINING 2"/>
    <property type="match status" value="1"/>
</dbReference>
<dbReference type="InterPro" id="IPR051957">
    <property type="entry name" value="CRISP-LCCL_domain"/>
</dbReference>
<dbReference type="PROSITE" id="PS50820">
    <property type="entry name" value="LCCL"/>
    <property type="match status" value="1"/>
</dbReference>
<feature type="transmembrane region" description="Helical" evidence="1">
    <location>
        <begin position="219"/>
        <end position="236"/>
    </location>
</feature>
<dbReference type="SUPFAM" id="SSF69848">
    <property type="entry name" value="LCCL domain"/>
    <property type="match status" value="1"/>
</dbReference>
<dbReference type="PANTHER" id="PTHR31331">
    <property type="entry name" value="LCCL DOMAIN PROTEIN (AFU_ORTHOLOGUE AFUA_5G08630)"/>
    <property type="match status" value="1"/>
</dbReference>
<feature type="transmembrane region" description="Helical" evidence="1">
    <location>
        <begin position="411"/>
        <end position="428"/>
    </location>
</feature>
<keyword evidence="1" id="KW-1133">Transmembrane helix</keyword>
<feature type="transmembrane region" description="Helical" evidence="1">
    <location>
        <begin position="542"/>
        <end position="560"/>
    </location>
</feature>
<reference evidence="3 4" key="1">
    <citation type="submission" date="2019-02" db="EMBL/GenBank/DDBJ databases">
        <title>Genome sequencing of the rare red list fungi Phellinidium pouzarii.</title>
        <authorList>
            <person name="Buettner E."/>
            <person name="Kellner H."/>
        </authorList>
    </citation>
    <scope>NUCLEOTIDE SEQUENCE [LARGE SCALE GENOMIC DNA]</scope>
    <source>
        <strain evidence="3 4">DSM 108285</strain>
    </source>
</reference>
<feature type="transmembrane region" description="Helical" evidence="1">
    <location>
        <begin position="440"/>
        <end position="460"/>
    </location>
</feature>
<dbReference type="Gene3D" id="2.170.130.20">
    <property type="entry name" value="LCCL-like domain"/>
    <property type="match status" value="1"/>
</dbReference>
<dbReference type="InterPro" id="IPR004043">
    <property type="entry name" value="LCCL"/>
</dbReference>
<keyword evidence="4" id="KW-1185">Reference proteome</keyword>
<dbReference type="OrthoDB" id="441660at2759"/>